<feature type="region of interest" description="Disordered" evidence="3">
    <location>
        <begin position="1"/>
        <end position="121"/>
    </location>
</feature>
<sequence length="421" mass="47792">MLGERRRCGEVVERGRKGEENGGGEREERREDGRRREGGKERKMGGREREERREDGRRREGGKERKMGGGEREERRGRWEEERGGKERKMGGGEREERRGRWEEREGEKGGKMGGGEREDGSEYIYHNVGYDYPIHDYHGFIKGYFERKDNYGGVDQVPNLPSHEMDIKQNELDLNLRQLNVHEQNILPFLVPASVLDVKWVDVGGCCGKTLLAKAIATQVRANFLNLDISIVRNKWYGETEKYTTAIFTLASKLQPCIIFLDEVDSFLASRDVSDHSVDAHLSPSSSNNGMDSLQTPNPSVNSGRYKQNGSGRPSHSPQTATQVSHPTTRERGQITDSNIHLRTTTLANDVDLEELAHMTHGLSGSDLQEICRCASVSRVVDYMERPGSTGDLRELRMDDLKKAYVLTTTKKRLSCNMYI</sequence>
<evidence type="ECO:0000313" key="6">
    <source>
        <dbReference type="EMBL" id="KAK3862876.1"/>
    </source>
</evidence>
<keyword evidence="1" id="KW-0547">Nucleotide-binding</keyword>
<dbReference type="GO" id="GO:0140570">
    <property type="term" value="P:extraction of mislocalized protein from mitochondrial outer membrane"/>
    <property type="evidence" value="ECO:0007669"/>
    <property type="project" value="TreeGrafter"/>
</dbReference>
<dbReference type="InterPro" id="IPR041569">
    <property type="entry name" value="AAA_lid_3"/>
</dbReference>
<accession>A0AAE1EWX6</accession>
<dbReference type="Gene3D" id="3.40.50.300">
    <property type="entry name" value="P-loop containing nucleotide triphosphate hydrolases"/>
    <property type="match status" value="1"/>
</dbReference>
<dbReference type="Proteomes" id="UP001286313">
    <property type="component" value="Unassembled WGS sequence"/>
</dbReference>
<dbReference type="GO" id="GO:0005741">
    <property type="term" value="C:mitochondrial outer membrane"/>
    <property type="evidence" value="ECO:0007669"/>
    <property type="project" value="TreeGrafter"/>
</dbReference>
<evidence type="ECO:0008006" key="8">
    <source>
        <dbReference type="Google" id="ProtNLM"/>
    </source>
</evidence>
<dbReference type="Pfam" id="PF17862">
    <property type="entry name" value="AAA_lid_3"/>
    <property type="match status" value="1"/>
</dbReference>
<dbReference type="InterPro" id="IPR003959">
    <property type="entry name" value="ATPase_AAA_core"/>
</dbReference>
<keyword evidence="7" id="KW-1185">Reference proteome</keyword>
<evidence type="ECO:0000256" key="2">
    <source>
        <dbReference type="ARBA" id="ARBA00022840"/>
    </source>
</evidence>
<feature type="compositionally biased region" description="Polar residues" evidence="3">
    <location>
        <begin position="284"/>
        <end position="328"/>
    </location>
</feature>
<dbReference type="AlphaFoldDB" id="A0AAE1EWX6"/>
<dbReference type="PANTHER" id="PTHR45644:SF3">
    <property type="entry name" value="FI08533P-RELATED"/>
    <property type="match status" value="1"/>
</dbReference>
<dbReference type="PANTHER" id="PTHR45644">
    <property type="entry name" value="AAA ATPASE, PUTATIVE (AFU_ORTHOLOGUE AFUA_2G12920)-RELATED-RELATED"/>
    <property type="match status" value="1"/>
</dbReference>
<name>A0AAE1EWX6_PETCI</name>
<dbReference type="Gene3D" id="1.10.8.60">
    <property type="match status" value="1"/>
</dbReference>
<keyword evidence="2" id="KW-0067">ATP-binding</keyword>
<evidence type="ECO:0000256" key="1">
    <source>
        <dbReference type="ARBA" id="ARBA00022741"/>
    </source>
</evidence>
<dbReference type="InterPro" id="IPR051701">
    <property type="entry name" value="Mito_OM_Translocase_MSP1"/>
</dbReference>
<dbReference type="Pfam" id="PF00004">
    <property type="entry name" value="AAA"/>
    <property type="match status" value="1"/>
</dbReference>
<dbReference type="GO" id="GO:0016887">
    <property type="term" value="F:ATP hydrolysis activity"/>
    <property type="evidence" value="ECO:0007669"/>
    <property type="project" value="InterPro"/>
</dbReference>
<comment type="caution">
    <text evidence="6">The sequence shown here is derived from an EMBL/GenBank/DDBJ whole genome shotgun (WGS) entry which is preliminary data.</text>
</comment>
<proteinExistence type="predicted"/>
<organism evidence="6 7">
    <name type="scientific">Petrolisthes cinctipes</name>
    <name type="common">Flat porcelain crab</name>
    <dbReference type="NCBI Taxonomy" id="88211"/>
    <lineage>
        <taxon>Eukaryota</taxon>
        <taxon>Metazoa</taxon>
        <taxon>Ecdysozoa</taxon>
        <taxon>Arthropoda</taxon>
        <taxon>Crustacea</taxon>
        <taxon>Multicrustacea</taxon>
        <taxon>Malacostraca</taxon>
        <taxon>Eumalacostraca</taxon>
        <taxon>Eucarida</taxon>
        <taxon>Decapoda</taxon>
        <taxon>Pleocyemata</taxon>
        <taxon>Anomura</taxon>
        <taxon>Galatheoidea</taxon>
        <taxon>Porcellanidae</taxon>
        <taxon>Petrolisthes</taxon>
    </lineage>
</organism>
<evidence type="ECO:0000259" key="4">
    <source>
        <dbReference type="Pfam" id="PF00004"/>
    </source>
</evidence>
<evidence type="ECO:0000256" key="3">
    <source>
        <dbReference type="SAM" id="MobiDB-lite"/>
    </source>
</evidence>
<protein>
    <recommendedName>
        <fullName evidence="8">AAA+ ATPase domain-containing protein</fullName>
    </recommendedName>
</protein>
<feature type="region of interest" description="Disordered" evidence="3">
    <location>
        <begin position="279"/>
        <end position="338"/>
    </location>
</feature>
<evidence type="ECO:0000259" key="5">
    <source>
        <dbReference type="Pfam" id="PF17862"/>
    </source>
</evidence>
<dbReference type="InterPro" id="IPR027417">
    <property type="entry name" value="P-loop_NTPase"/>
</dbReference>
<gene>
    <name evidence="6" type="ORF">Pcinc_031296</name>
</gene>
<reference evidence="6" key="1">
    <citation type="submission" date="2023-10" db="EMBL/GenBank/DDBJ databases">
        <title>Genome assemblies of two species of porcelain crab, Petrolisthes cinctipes and Petrolisthes manimaculis (Anomura: Porcellanidae).</title>
        <authorList>
            <person name="Angst P."/>
        </authorList>
    </citation>
    <scope>NUCLEOTIDE SEQUENCE</scope>
    <source>
        <strain evidence="6">PB745_01</strain>
        <tissue evidence="6">Gill</tissue>
    </source>
</reference>
<feature type="domain" description="ATPase AAA-type core" evidence="4">
    <location>
        <begin position="208"/>
        <end position="279"/>
    </location>
</feature>
<evidence type="ECO:0000313" key="7">
    <source>
        <dbReference type="Proteomes" id="UP001286313"/>
    </source>
</evidence>
<feature type="domain" description="AAA ATPase AAA+ lid" evidence="5">
    <location>
        <begin position="351"/>
        <end position="374"/>
    </location>
</feature>
<dbReference type="SUPFAM" id="SSF52540">
    <property type="entry name" value="P-loop containing nucleoside triphosphate hydrolases"/>
    <property type="match status" value="1"/>
</dbReference>
<dbReference type="EMBL" id="JAWQEG010004137">
    <property type="protein sequence ID" value="KAK3862876.1"/>
    <property type="molecule type" value="Genomic_DNA"/>
</dbReference>
<dbReference type="GO" id="GO:0005524">
    <property type="term" value="F:ATP binding"/>
    <property type="evidence" value="ECO:0007669"/>
    <property type="project" value="UniProtKB-KW"/>
</dbReference>